<comment type="caution">
    <text evidence="6">The sequence shown here is derived from an EMBL/GenBank/DDBJ whole genome shotgun (WGS) entry which is preliminary data.</text>
</comment>
<evidence type="ECO:0000256" key="1">
    <source>
        <dbReference type="ARBA" id="ARBA00022737"/>
    </source>
</evidence>
<dbReference type="Proteomes" id="UP001172457">
    <property type="component" value="Chromosome 8"/>
</dbReference>
<dbReference type="AlphaFoldDB" id="A0AA38SK85"/>
<dbReference type="Gene3D" id="3.40.30.10">
    <property type="entry name" value="Glutaredoxin"/>
    <property type="match status" value="1"/>
</dbReference>
<keyword evidence="2 3" id="KW-0802">TPR repeat</keyword>
<dbReference type="SUPFAM" id="SSF52833">
    <property type="entry name" value="Thioredoxin-like"/>
    <property type="match status" value="1"/>
</dbReference>
<feature type="repeat" description="TPR" evidence="3">
    <location>
        <begin position="215"/>
        <end position="248"/>
    </location>
</feature>
<dbReference type="InterPro" id="IPR013766">
    <property type="entry name" value="Thioredoxin_domain"/>
</dbReference>
<dbReference type="Pfam" id="PF13414">
    <property type="entry name" value="TPR_11"/>
    <property type="match status" value="1"/>
</dbReference>
<keyword evidence="7" id="KW-1185">Reference proteome</keyword>
<protein>
    <recommendedName>
        <fullName evidence="5">Thioredoxin domain-containing protein</fullName>
    </recommendedName>
</protein>
<dbReference type="Pfam" id="PF00085">
    <property type="entry name" value="Thioredoxin"/>
    <property type="match status" value="1"/>
</dbReference>
<feature type="compositionally biased region" description="Low complexity" evidence="4">
    <location>
        <begin position="46"/>
        <end position="83"/>
    </location>
</feature>
<evidence type="ECO:0000259" key="5">
    <source>
        <dbReference type="Pfam" id="PF00085"/>
    </source>
</evidence>
<evidence type="ECO:0000256" key="3">
    <source>
        <dbReference type="PROSITE-ProRule" id="PRU00339"/>
    </source>
</evidence>
<dbReference type="FunFam" id="3.40.30.10:FF:000211">
    <property type="entry name" value="TPR repeat-containing thioredoxin TTL4"/>
    <property type="match status" value="1"/>
</dbReference>
<feature type="region of interest" description="Disordered" evidence="4">
    <location>
        <begin position="21"/>
        <end position="136"/>
    </location>
</feature>
<dbReference type="Gene3D" id="1.25.40.10">
    <property type="entry name" value="Tetratricopeptide repeat domain"/>
    <property type="match status" value="1"/>
</dbReference>
<dbReference type="InterPro" id="IPR036249">
    <property type="entry name" value="Thioredoxin-like_sf"/>
</dbReference>
<feature type="repeat" description="TPR" evidence="3">
    <location>
        <begin position="439"/>
        <end position="472"/>
    </location>
</feature>
<accession>A0AA38SK85</accession>
<dbReference type="SMART" id="SM00028">
    <property type="entry name" value="TPR"/>
    <property type="match status" value="3"/>
</dbReference>
<name>A0AA38SK85_9ASTR</name>
<reference evidence="6" key="1">
    <citation type="submission" date="2023-03" db="EMBL/GenBank/DDBJ databases">
        <title>Chromosome-scale reference genome and RAD-based genetic map of yellow starthistle (Centaurea solstitialis) reveal putative structural variation and QTLs associated with invader traits.</title>
        <authorList>
            <person name="Reatini B."/>
            <person name="Cang F.A."/>
            <person name="Jiang Q."/>
            <person name="Mckibben M.T.W."/>
            <person name="Barker M.S."/>
            <person name="Rieseberg L.H."/>
            <person name="Dlugosch K.M."/>
        </authorList>
    </citation>
    <scope>NUCLEOTIDE SEQUENCE</scope>
    <source>
        <strain evidence="6">CAN-66</strain>
        <tissue evidence="6">Leaf</tissue>
    </source>
</reference>
<evidence type="ECO:0000256" key="2">
    <source>
        <dbReference type="ARBA" id="ARBA00022803"/>
    </source>
</evidence>
<gene>
    <name evidence="6" type="ORF">OSB04_030433</name>
</gene>
<dbReference type="GO" id="GO:0006950">
    <property type="term" value="P:response to stress"/>
    <property type="evidence" value="ECO:0007669"/>
    <property type="project" value="UniProtKB-ARBA"/>
</dbReference>
<feature type="compositionally biased region" description="Low complexity" evidence="4">
    <location>
        <begin position="200"/>
        <end position="210"/>
    </location>
</feature>
<dbReference type="InterPro" id="IPR019734">
    <property type="entry name" value="TPR_rpt"/>
</dbReference>
<feature type="compositionally biased region" description="Polar residues" evidence="4">
    <location>
        <begin position="84"/>
        <end position="104"/>
    </location>
</feature>
<dbReference type="PANTHER" id="PTHR46050">
    <property type="entry name" value="TPR REPEAT-CONTAINING THIOREDOXIN"/>
    <property type="match status" value="1"/>
</dbReference>
<dbReference type="EMBL" id="JARYMX010000008">
    <property type="protein sequence ID" value="KAJ9537700.1"/>
    <property type="molecule type" value="Genomic_DNA"/>
</dbReference>
<dbReference type="InterPro" id="IPR044534">
    <property type="entry name" value="TTL1-4"/>
</dbReference>
<feature type="region of interest" description="Disordered" evidence="4">
    <location>
        <begin position="190"/>
        <end position="217"/>
    </location>
</feature>
<keyword evidence="1" id="KW-0677">Repeat</keyword>
<dbReference type="PANTHER" id="PTHR46050:SF3">
    <property type="entry name" value="TPR REPEAT-CONTAINING THIOREDOXIN TTL1"/>
    <property type="match status" value="1"/>
</dbReference>
<evidence type="ECO:0000313" key="6">
    <source>
        <dbReference type="EMBL" id="KAJ9537700.1"/>
    </source>
</evidence>
<dbReference type="GO" id="GO:0005737">
    <property type="term" value="C:cytoplasm"/>
    <property type="evidence" value="ECO:0007669"/>
    <property type="project" value="TreeGrafter"/>
</dbReference>
<dbReference type="InterPro" id="IPR011990">
    <property type="entry name" value="TPR-like_helical_dom_sf"/>
</dbReference>
<dbReference type="SUPFAM" id="SSF48452">
    <property type="entry name" value="TPR-like"/>
    <property type="match status" value="2"/>
</dbReference>
<organism evidence="6 7">
    <name type="scientific">Centaurea solstitialis</name>
    <name type="common">yellow star-thistle</name>
    <dbReference type="NCBI Taxonomy" id="347529"/>
    <lineage>
        <taxon>Eukaryota</taxon>
        <taxon>Viridiplantae</taxon>
        <taxon>Streptophyta</taxon>
        <taxon>Embryophyta</taxon>
        <taxon>Tracheophyta</taxon>
        <taxon>Spermatophyta</taxon>
        <taxon>Magnoliopsida</taxon>
        <taxon>eudicotyledons</taxon>
        <taxon>Gunneridae</taxon>
        <taxon>Pentapetalae</taxon>
        <taxon>asterids</taxon>
        <taxon>campanulids</taxon>
        <taxon>Asterales</taxon>
        <taxon>Asteraceae</taxon>
        <taxon>Carduoideae</taxon>
        <taxon>Cardueae</taxon>
        <taxon>Centaureinae</taxon>
        <taxon>Centaurea</taxon>
    </lineage>
</organism>
<feature type="domain" description="Thioredoxin" evidence="5">
    <location>
        <begin position="651"/>
        <end position="728"/>
    </location>
</feature>
<evidence type="ECO:0000256" key="4">
    <source>
        <dbReference type="SAM" id="MobiDB-lite"/>
    </source>
</evidence>
<proteinExistence type="predicted"/>
<dbReference type="PROSITE" id="PS50005">
    <property type="entry name" value="TPR"/>
    <property type="match status" value="2"/>
</dbReference>
<dbReference type="CDD" id="cd02947">
    <property type="entry name" value="TRX_family"/>
    <property type="match status" value="1"/>
</dbReference>
<sequence length="734" mass="79819">MADSTTTTTLSDRLRKSLTCDTTTTTTDNKPDFRELDLGSPVSPLRVGPAASSSSSSSGSVSSRSTGGRPRSSAALPSRSSDSTATVNNHSGELSVESSPTFGSGSRPFKSGHKRSDSNKGLNGSPTIISAGGGGATSPAGNVLPAGNIFPSGKVMKTGMMSTRSSKPEVLGLGLGTGNYGHGSIMRAKSAVHGGDTHHSNASISSNSRRSSLDPEELKKLGNENYKRGNFSEALNCYDRAIAGSPENAAYRCNRAAVLVAVKRWSEAVKECEEAIKLDSGYLRVHHRLGSLLISSKLQCGFFMKLTTLFPLITRYVESNFCDQRQFRACRKRPKAPLFSGCQPDPNELRKLQAVEKHLSKCTDLRRVRDWSGVLRESDAAIASGADACSQLFACKSEALLKLRQLEEADLNLSNAPKFEGSSSVSCSQTKFFGMIAEAYILFVRAQIDMALGRFENAISTVEKSGQIDPRNGEVAVLLQNVRSVSRPELVATIFSSRKGSRKRVRLTGKGSSSTLRTRFSIAIEPLVGLSSANSNGLSTIAVKRFISTRTTQKHFSEGRPHLARYQMLLAFQSFILYYKLDRWAESVKDYEVLRRQLPNNKDIAESLFHAQVALKKSRGEDVSNMKFGGEVERITGLDQLKAAVASSGASVVLYETSLDLQCKKISTFLDTLCSRYPSINFFKVDLKESPEISSTENARVVPTIKIYKKGNRVKEMVCPSPEVLESSLRHYSV</sequence>
<evidence type="ECO:0000313" key="7">
    <source>
        <dbReference type="Proteomes" id="UP001172457"/>
    </source>
</evidence>